<dbReference type="GO" id="GO:0008999">
    <property type="term" value="F:protein-N-terminal-alanine acetyltransferase activity"/>
    <property type="evidence" value="ECO:0007669"/>
    <property type="project" value="TreeGrafter"/>
</dbReference>
<proteinExistence type="inferred from homology"/>
<evidence type="ECO:0000256" key="1">
    <source>
        <dbReference type="ARBA" id="ARBA00022679"/>
    </source>
</evidence>
<feature type="domain" description="N-acetyltransferase" evidence="4">
    <location>
        <begin position="14"/>
        <end position="184"/>
    </location>
</feature>
<protein>
    <submittedName>
        <fullName evidence="5">GNAT family N-acetyltransferase</fullName>
    </submittedName>
</protein>
<evidence type="ECO:0000313" key="7">
    <source>
        <dbReference type="Proteomes" id="UP000306740"/>
    </source>
</evidence>
<keyword evidence="1 5" id="KW-0808">Transferase</keyword>
<reference evidence="5 7" key="1">
    <citation type="submission" date="2019-05" db="EMBL/GenBank/DDBJ databases">
        <title>Mumia sp. nov., isolated from the intestinal contents of plateau pika (Ochotona curzoniae) in the Qinghai-Tibet plateau of China.</title>
        <authorList>
            <person name="Tian Z."/>
        </authorList>
    </citation>
    <scope>NUCLEOTIDE SEQUENCE [LARGE SCALE GENOMIC DNA]</scope>
    <source>
        <strain evidence="7">527</strain>
        <strain evidence="5">Z527</strain>
    </source>
</reference>
<dbReference type="PROSITE" id="PS51186">
    <property type="entry name" value="GNAT"/>
    <property type="match status" value="1"/>
</dbReference>
<dbReference type="PANTHER" id="PTHR43792">
    <property type="entry name" value="GNAT FAMILY, PUTATIVE (AFU_ORTHOLOGUE AFUA_3G00765)-RELATED-RELATED"/>
    <property type="match status" value="1"/>
</dbReference>
<dbReference type="EMBL" id="VDFR01000088">
    <property type="protein sequence ID" value="TNC43121.1"/>
    <property type="molecule type" value="Genomic_DNA"/>
</dbReference>
<dbReference type="AlphaFoldDB" id="A0A5C4MM55"/>
<gene>
    <name evidence="6" type="ORF">FHE65_13900</name>
    <name evidence="5" type="ORF">FHE65_19160</name>
</gene>
<comment type="caution">
    <text evidence="5">The sequence shown here is derived from an EMBL/GenBank/DDBJ whole genome shotgun (WGS) entry which is preliminary data.</text>
</comment>
<dbReference type="Pfam" id="PF13302">
    <property type="entry name" value="Acetyltransf_3"/>
    <property type="match status" value="1"/>
</dbReference>
<evidence type="ECO:0000313" key="6">
    <source>
        <dbReference type="EMBL" id="TNC46064.1"/>
    </source>
</evidence>
<dbReference type="GO" id="GO:0005737">
    <property type="term" value="C:cytoplasm"/>
    <property type="evidence" value="ECO:0007669"/>
    <property type="project" value="TreeGrafter"/>
</dbReference>
<dbReference type="SUPFAM" id="SSF55729">
    <property type="entry name" value="Acyl-CoA N-acyltransferases (Nat)"/>
    <property type="match status" value="1"/>
</dbReference>
<keyword evidence="2" id="KW-0012">Acyltransferase</keyword>
<dbReference type="PANTHER" id="PTHR43792:SF8">
    <property type="entry name" value="[RIBOSOMAL PROTEIN US5]-ALANINE N-ACETYLTRANSFERASE"/>
    <property type="match status" value="1"/>
</dbReference>
<dbReference type="Gene3D" id="3.40.630.30">
    <property type="match status" value="1"/>
</dbReference>
<name>A0A5C4MM55_9ACTN</name>
<comment type="similarity">
    <text evidence="3">Belongs to the acetyltransferase family. RimJ subfamily.</text>
</comment>
<evidence type="ECO:0000259" key="4">
    <source>
        <dbReference type="PROSITE" id="PS51186"/>
    </source>
</evidence>
<evidence type="ECO:0000313" key="5">
    <source>
        <dbReference type="EMBL" id="TNC43121.1"/>
    </source>
</evidence>
<dbReference type="RefSeq" id="WP_139088007.1">
    <property type="nucleotide sequence ID" value="NZ_VDFR01000062.1"/>
</dbReference>
<dbReference type="InterPro" id="IPR051531">
    <property type="entry name" value="N-acetyltransferase"/>
</dbReference>
<evidence type="ECO:0000256" key="3">
    <source>
        <dbReference type="ARBA" id="ARBA00038502"/>
    </source>
</evidence>
<accession>A0A5C4MM55</accession>
<dbReference type="EMBL" id="VDFR01000062">
    <property type="protein sequence ID" value="TNC46064.1"/>
    <property type="molecule type" value="Genomic_DNA"/>
</dbReference>
<sequence>MSTGWPATLNHGPVGLRPIRRSDARAWARLRQDSAEWLGRWEATLPSTVPSGGRSYGAAVRSLRQQASQGRALPFVTTYDGDEMIGQVTVSGITWGSARWAQIGYWIARPYAGRGITTTAVAMAADHCFEALGLHRLEIAIRPENRSSLRVVEKLGFDRIGVAPRYLHIDGAWRDHVLFAVTSEQVVPGGLLARVDSRSLEH</sequence>
<dbReference type="Proteomes" id="UP000306740">
    <property type="component" value="Unassembled WGS sequence"/>
</dbReference>
<evidence type="ECO:0000256" key="2">
    <source>
        <dbReference type="ARBA" id="ARBA00023315"/>
    </source>
</evidence>
<dbReference type="OrthoDB" id="5242221at2"/>
<dbReference type="InterPro" id="IPR016181">
    <property type="entry name" value="Acyl_CoA_acyltransferase"/>
</dbReference>
<organism evidence="5 7">
    <name type="scientific">Mumia zhuanghuii</name>
    <dbReference type="NCBI Taxonomy" id="2585211"/>
    <lineage>
        <taxon>Bacteria</taxon>
        <taxon>Bacillati</taxon>
        <taxon>Actinomycetota</taxon>
        <taxon>Actinomycetes</taxon>
        <taxon>Propionibacteriales</taxon>
        <taxon>Nocardioidaceae</taxon>
        <taxon>Mumia</taxon>
    </lineage>
</organism>
<dbReference type="InterPro" id="IPR000182">
    <property type="entry name" value="GNAT_dom"/>
</dbReference>